<dbReference type="InterPro" id="IPR014191">
    <property type="entry name" value="Anaer_RNR_activator"/>
</dbReference>
<dbReference type="InterPro" id="IPR058240">
    <property type="entry name" value="rSAM_sf"/>
</dbReference>
<protein>
    <submittedName>
        <fullName evidence="1">Anaerobic ribonucleoside-triphosphate reductase activating protein</fullName>
    </submittedName>
</protein>
<reference evidence="1" key="1">
    <citation type="journal article" date="2021" name="Proc. Natl. Acad. Sci. U.S.A.">
        <title>A Catalog of Tens of Thousands of Viruses from Human Metagenomes Reveals Hidden Associations with Chronic Diseases.</title>
        <authorList>
            <person name="Tisza M.J."/>
            <person name="Buck C.B."/>
        </authorList>
    </citation>
    <scope>NUCLEOTIDE SEQUENCE</scope>
    <source>
        <strain evidence="1">CtAUQ2</strain>
    </source>
</reference>
<proteinExistence type="predicted"/>
<evidence type="ECO:0000313" key="1">
    <source>
        <dbReference type="EMBL" id="DAD87461.1"/>
    </source>
</evidence>
<organism evidence="1">
    <name type="scientific">Siphoviridae sp. ctAUQ2</name>
    <dbReference type="NCBI Taxonomy" id="2826182"/>
    <lineage>
        <taxon>Viruses</taxon>
        <taxon>Duplodnaviria</taxon>
        <taxon>Heunggongvirae</taxon>
        <taxon>Uroviricota</taxon>
        <taxon>Caudoviricetes</taxon>
    </lineage>
</organism>
<name>A0A8S5MYH5_9CAUD</name>
<dbReference type="EMBL" id="BK015022">
    <property type="protein sequence ID" value="DAD87461.1"/>
    <property type="molecule type" value="Genomic_DNA"/>
</dbReference>
<sequence length="160" mass="18311">MMKYVDTKIVFAEVPDEVTLAINISNCPCHCEGCHSPYLAEDIGKPLNWSSLNALIHINHGITCVAFMGGDASPKQVNELAWHIKQMGLKTCWYSGRQELSKEIALENFDFIKLGPYIPSKGGLDSPSTNQRFYRIEDQPWYDYTVKGKCMRDITYKFWH</sequence>
<dbReference type="InterPro" id="IPR013785">
    <property type="entry name" value="Aldolase_TIM"/>
</dbReference>
<dbReference type="SUPFAM" id="SSF102114">
    <property type="entry name" value="Radical SAM enzymes"/>
    <property type="match status" value="1"/>
</dbReference>
<dbReference type="NCBIfam" id="TIGR02826">
    <property type="entry name" value="RNR_activ_nrdG3"/>
    <property type="match status" value="1"/>
</dbReference>
<dbReference type="Gene3D" id="3.20.20.70">
    <property type="entry name" value="Aldolase class I"/>
    <property type="match status" value="1"/>
</dbReference>
<accession>A0A8S5MYH5</accession>